<gene>
    <name evidence="2" type="ORF">Pth03_19240</name>
</gene>
<evidence type="ECO:0000256" key="1">
    <source>
        <dbReference type="SAM" id="MobiDB-lite"/>
    </source>
</evidence>
<proteinExistence type="predicted"/>
<dbReference type="InterPro" id="IPR011050">
    <property type="entry name" value="Pectin_lyase_fold/virulence"/>
</dbReference>
<feature type="region of interest" description="Disordered" evidence="1">
    <location>
        <begin position="1"/>
        <end position="33"/>
    </location>
</feature>
<accession>A0A8J3VB04</accession>
<evidence type="ECO:0000313" key="3">
    <source>
        <dbReference type="Proteomes" id="UP000605992"/>
    </source>
</evidence>
<dbReference type="AlphaFoldDB" id="A0A8J3VB04"/>
<name>A0A8J3VB04_9ACTN</name>
<feature type="compositionally biased region" description="Low complexity" evidence="1">
    <location>
        <begin position="12"/>
        <end position="33"/>
    </location>
</feature>
<protein>
    <recommendedName>
        <fullName evidence="4">Right handed beta helix domain-containing protein</fullName>
    </recommendedName>
</protein>
<dbReference type="Proteomes" id="UP000605992">
    <property type="component" value="Unassembled WGS sequence"/>
</dbReference>
<organism evidence="2 3">
    <name type="scientific">Planotetraspora thailandica</name>
    <dbReference type="NCBI Taxonomy" id="487172"/>
    <lineage>
        <taxon>Bacteria</taxon>
        <taxon>Bacillati</taxon>
        <taxon>Actinomycetota</taxon>
        <taxon>Actinomycetes</taxon>
        <taxon>Streptosporangiales</taxon>
        <taxon>Streptosporangiaceae</taxon>
        <taxon>Planotetraspora</taxon>
    </lineage>
</organism>
<feature type="region of interest" description="Disordered" evidence="1">
    <location>
        <begin position="56"/>
        <end position="86"/>
    </location>
</feature>
<reference evidence="2" key="1">
    <citation type="submission" date="2021-01" db="EMBL/GenBank/DDBJ databases">
        <title>Whole genome shotgun sequence of Planotetraspora thailandica NBRC 104271.</title>
        <authorList>
            <person name="Komaki H."/>
            <person name="Tamura T."/>
        </authorList>
    </citation>
    <scope>NUCLEOTIDE SEQUENCE</scope>
    <source>
        <strain evidence="2">NBRC 104271</strain>
    </source>
</reference>
<evidence type="ECO:0000313" key="2">
    <source>
        <dbReference type="EMBL" id="GII53535.1"/>
    </source>
</evidence>
<comment type="caution">
    <text evidence="2">The sequence shown here is derived from an EMBL/GenBank/DDBJ whole genome shotgun (WGS) entry which is preliminary data.</text>
</comment>
<dbReference type="Gene3D" id="2.160.20.10">
    <property type="entry name" value="Single-stranded right-handed beta-helix, Pectin lyase-like"/>
    <property type="match status" value="1"/>
</dbReference>
<dbReference type="InterPro" id="IPR012334">
    <property type="entry name" value="Pectin_lyas_fold"/>
</dbReference>
<evidence type="ECO:0008006" key="4">
    <source>
        <dbReference type="Google" id="ProtNLM"/>
    </source>
</evidence>
<keyword evidence="3" id="KW-1185">Reference proteome</keyword>
<dbReference type="SUPFAM" id="SSF51126">
    <property type="entry name" value="Pectin lyase-like"/>
    <property type="match status" value="1"/>
</dbReference>
<dbReference type="EMBL" id="BOOR01000010">
    <property type="protein sequence ID" value="GII53535.1"/>
    <property type="molecule type" value="Genomic_DNA"/>
</dbReference>
<sequence>MATPGRPSVTVPPSYELESSLPSRPLTLSRSRPLSRPLTSLVAVLVLGVAAAGCGGDGEAEGSQPPVPSHAPLAGNVFPSPTTTGVRPGTPLKQVGETTVENDGAVVENLEVHGRLNIKADNVTVRNVRVIGAGDWSIIQAKGASDAVIEDCEISGDGVTKAQWGVLNQGGYITVRRVNIHTVSNAIGTDHGLIEDSYIHDFKEFPGDHVTGPQSNGSPEKGLSLTIRYNTILNQLAQTSAISLYQDFSRAHDVLIEHNLLGGGGYTVYGGDGKFGATTDIRIVDNVFTRRLFPKGGYWGPLSYFDAKGKGNRFEGNVWEGTGEPVAP</sequence>